<evidence type="ECO:0000313" key="5">
    <source>
        <dbReference type="EMBL" id="RAL22174.1"/>
    </source>
</evidence>
<dbReference type="SUPFAM" id="SSF54534">
    <property type="entry name" value="FKBP-like"/>
    <property type="match status" value="1"/>
</dbReference>
<dbReference type="Pfam" id="PF13145">
    <property type="entry name" value="Rotamase_2"/>
    <property type="match status" value="1"/>
</dbReference>
<evidence type="ECO:0000256" key="3">
    <source>
        <dbReference type="SAM" id="SignalP"/>
    </source>
</evidence>
<feature type="signal peptide" evidence="3">
    <location>
        <begin position="1"/>
        <end position="25"/>
    </location>
</feature>
<dbReference type="InterPro" id="IPR046357">
    <property type="entry name" value="PPIase_dom_sf"/>
</dbReference>
<evidence type="ECO:0000259" key="4">
    <source>
        <dbReference type="PROSITE" id="PS50198"/>
    </source>
</evidence>
<proteinExistence type="predicted"/>
<dbReference type="InterPro" id="IPR027304">
    <property type="entry name" value="Trigger_fact/SurA_dom_sf"/>
</dbReference>
<dbReference type="PANTHER" id="PTHR47245:SF2">
    <property type="entry name" value="PEPTIDYL-PROLYL CIS-TRANS ISOMERASE HP_0175-RELATED"/>
    <property type="match status" value="1"/>
</dbReference>
<reference evidence="5 6" key="1">
    <citation type="submission" date="2018-05" db="EMBL/GenBank/DDBJ databases">
        <title>Lujinxingia marina gen. nov. sp. nov., a new facultative anaerobic member of the class Deltaproteobacteria, and proposal of Lujinxingaceae fam. nov.</title>
        <authorList>
            <person name="Li C.-M."/>
        </authorList>
    </citation>
    <scope>NUCLEOTIDE SEQUENCE [LARGE SCALE GENOMIC DNA]</scope>
    <source>
        <strain evidence="5 6">B210</strain>
    </source>
</reference>
<evidence type="ECO:0000256" key="1">
    <source>
        <dbReference type="PROSITE-ProRule" id="PRU00278"/>
    </source>
</evidence>
<evidence type="ECO:0000256" key="2">
    <source>
        <dbReference type="SAM" id="MobiDB-lite"/>
    </source>
</evidence>
<gene>
    <name evidence="5" type="ORF">DL240_09980</name>
</gene>
<feature type="chain" id="PRO_5016434726" description="PpiC domain-containing protein" evidence="3">
    <location>
        <begin position="26"/>
        <end position="342"/>
    </location>
</feature>
<dbReference type="SUPFAM" id="SSF109998">
    <property type="entry name" value="Triger factor/SurA peptide-binding domain-like"/>
    <property type="match status" value="1"/>
</dbReference>
<comment type="caution">
    <text evidence="5">The sequence shown here is derived from an EMBL/GenBank/DDBJ whole genome shotgun (WGS) entry which is preliminary data.</text>
</comment>
<organism evidence="5 6">
    <name type="scientific">Lujinxingia litoralis</name>
    <dbReference type="NCBI Taxonomy" id="2211119"/>
    <lineage>
        <taxon>Bacteria</taxon>
        <taxon>Deltaproteobacteria</taxon>
        <taxon>Bradymonadales</taxon>
        <taxon>Lujinxingiaceae</taxon>
        <taxon>Lujinxingia</taxon>
    </lineage>
</organism>
<keyword evidence="3" id="KW-0732">Signal</keyword>
<dbReference type="EMBL" id="QHKO01000004">
    <property type="protein sequence ID" value="RAL22174.1"/>
    <property type="molecule type" value="Genomic_DNA"/>
</dbReference>
<accession>A0A328C6T5</accession>
<dbReference type="AlphaFoldDB" id="A0A328C6T5"/>
<keyword evidence="1" id="KW-0697">Rotamase</keyword>
<dbReference type="PROSITE" id="PS50198">
    <property type="entry name" value="PPIC_PPIASE_2"/>
    <property type="match status" value="1"/>
</dbReference>
<feature type="domain" description="PpiC" evidence="4">
    <location>
        <begin position="159"/>
        <end position="245"/>
    </location>
</feature>
<evidence type="ECO:0000313" key="6">
    <source>
        <dbReference type="Proteomes" id="UP000249169"/>
    </source>
</evidence>
<sequence>MTTWTKSAAGVVLAMMMMMTGPAVSCAPEKPSAQAGAQAAAPPKQAPGQEIVVARVNGEPLTRAEIERRIQALAPHARARLQSPEQRQAFLKSVVQFEVMADAAEVAGYGERPQVRQAMREAMVRLMLAEALKESGAMALGPEALESYYREHAAEFKVPARRLVYELVAESRPESERLRRSFTREAYAETDQALAAFATLAGQYSLDRRSGDRNGLRGWVSANASEVGTDALFETPLGQVSVPYHDPARGWVVGFVAEEEPARQPLLAEVEREVRTRQLEQQKRELRQELIDRLMAEASIEIDQEALDQVAPPPPAIPASLRELPRLPVRDQGAEATTHTTD</sequence>
<dbReference type="OrthoDB" id="14196at2"/>
<dbReference type="Gene3D" id="3.10.50.40">
    <property type="match status" value="1"/>
</dbReference>
<dbReference type="InterPro" id="IPR000297">
    <property type="entry name" value="PPIase_PpiC"/>
</dbReference>
<dbReference type="Proteomes" id="UP000249169">
    <property type="component" value="Unassembled WGS sequence"/>
</dbReference>
<keyword evidence="1" id="KW-0413">Isomerase</keyword>
<dbReference type="GO" id="GO:0003755">
    <property type="term" value="F:peptidyl-prolyl cis-trans isomerase activity"/>
    <property type="evidence" value="ECO:0007669"/>
    <property type="project" value="UniProtKB-KW"/>
</dbReference>
<dbReference type="Gene3D" id="1.10.8.1040">
    <property type="match status" value="1"/>
</dbReference>
<feature type="region of interest" description="Disordered" evidence="2">
    <location>
        <begin position="305"/>
        <end position="342"/>
    </location>
</feature>
<dbReference type="RefSeq" id="WP_111729745.1">
    <property type="nucleotide sequence ID" value="NZ_QHKO01000004.1"/>
</dbReference>
<dbReference type="PANTHER" id="PTHR47245">
    <property type="entry name" value="PEPTIDYLPROLYL ISOMERASE"/>
    <property type="match status" value="1"/>
</dbReference>
<feature type="compositionally biased region" description="Basic and acidic residues" evidence="2">
    <location>
        <begin position="323"/>
        <end position="333"/>
    </location>
</feature>
<keyword evidence="6" id="KW-1185">Reference proteome</keyword>
<name>A0A328C6T5_9DELT</name>
<dbReference type="InterPro" id="IPR050245">
    <property type="entry name" value="PrsA_foldase"/>
</dbReference>
<protein>
    <recommendedName>
        <fullName evidence="4">PpiC domain-containing protein</fullName>
    </recommendedName>
</protein>